<evidence type="ECO:0000256" key="1">
    <source>
        <dbReference type="ARBA" id="ARBA00001946"/>
    </source>
</evidence>
<dbReference type="Gene3D" id="3.30.450.20">
    <property type="entry name" value="PAS domain"/>
    <property type="match status" value="2"/>
</dbReference>
<dbReference type="PROSITE" id="PS50887">
    <property type="entry name" value="GGDEF"/>
    <property type="match status" value="1"/>
</dbReference>
<feature type="domain" description="GGDEF" evidence="4">
    <location>
        <begin position="302"/>
        <end position="434"/>
    </location>
</feature>
<dbReference type="Pfam" id="PF08448">
    <property type="entry name" value="PAS_4"/>
    <property type="match status" value="1"/>
</dbReference>
<dbReference type="Pfam" id="PF08447">
    <property type="entry name" value="PAS_3"/>
    <property type="match status" value="1"/>
</dbReference>
<dbReference type="EC" id="2.7.7.65" evidence="2"/>
<dbReference type="Pfam" id="PF00990">
    <property type="entry name" value="GGDEF"/>
    <property type="match status" value="1"/>
</dbReference>
<keyword evidence="6" id="KW-1185">Reference proteome</keyword>
<dbReference type="Gene3D" id="3.30.70.270">
    <property type="match status" value="1"/>
</dbReference>
<dbReference type="PANTHER" id="PTHR45138:SF9">
    <property type="entry name" value="DIGUANYLATE CYCLASE DGCM-RELATED"/>
    <property type="match status" value="1"/>
</dbReference>
<accession>A0A291P9U9</accession>
<dbReference type="KEGG" id="hbe:BEI_2667"/>
<sequence>MTWIRDRWRRRRVPRDVSLSDALFEHFPGAALLADADGVVLRLSPGAEAHLGQAASDLVGTRLSGLDEDPLRGELARGMAACLAQGRPWRGAVRCRRADGDLRYQDVVIRPLAGGEGPPRLLVVLHDVDDLVARARVDRERLADLEAGLARLPGALFRLRQTPRGELGFEYVSDGIRELCGLTPETLQASPEALFARMPDADRRALTTTLARSAVGLTPWEQDVRLTLPQGERWLEIRARVRRGRQGVTLWDGWLQDITQRKEEESRTRALVTTDMLTGLLNRRGFFANGRAVLAYAARHHQRVAVAMLDLDHFKALNDTHGHAAGDIALQCFARTCRDCLRPYDLIARLGGEEFAIMLADGDPEEAWRVFERLRRRVAETELALGGETLHITVSLGLAFLEPDGDLNEVLGRADRALYRAKHEGRNRVVGPSPVV</sequence>
<dbReference type="Proteomes" id="UP000219993">
    <property type="component" value="Chromosome"/>
</dbReference>
<dbReference type="EMBL" id="CP021435">
    <property type="protein sequence ID" value="ATJ83654.1"/>
    <property type="molecule type" value="Genomic_DNA"/>
</dbReference>
<dbReference type="FunFam" id="3.30.70.270:FF:000001">
    <property type="entry name" value="Diguanylate cyclase domain protein"/>
    <property type="match status" value="1"/>
</dbReference>
<dbReference type="PANTHER" id="PTHR45138">
    <property type="entry name" value="REGULATORY COMPONENTS OF SENSORY TRANSDUCTION SYSTEM"/>
    <property type="match status" value="1"/>
</dbReference>
<dbReference type="InterPro" id="IPR000160">
    <property type="entry name" value="GGDEF_dom"/>
</dbReference>
<evidence type="ECO:0000313" key="5">
    <source>
        <dbReference type="EMBL" id="ATJ83654.1"/>
    </source>
</evidence>
<dbReference type="InterPro" id="IPR029787">
    <property type="entry name" value="Nucleotide_cyclase"/>
</dbReference>
<evidence type="ECO:0000256" key="3">
    <source>
        <dbReference type="ARBA" id="ARBA00034247"/>
    </source>
</evidence>
<proteinExistence type="predicted"/>
<dbReference type="SMART" id="SM00086">
    <property type="entry name" value="PAC"/>
    <property type="match status" value="2"/>
</dbReference>
<dbReference type="SUPFAM" id="SSF55785">
    <property type="entry name" value="PYP-like sensor domain (PAS domain)"/>
    <property type="match status" value="2"/>
</dbReference>
<dbReference type="CDD" id="cd00130">
    <property type="entry name" value="PAS"/>
    <property type="match status" value="2"/>
</dbReference>
<gene>
    <name evidence="5" type="ORF">BEI_2667</name>
</gene>
<reference evidence="5 6" key="1">
    <citation type="journal article" date="2017" name="Sci. Rep.">
        <title>Revealing the Saline Adaptation Strategies of the Halophilic Bacterium Halomonas beimenensis through High-throughput Omics and Transposon Mutagenesis Approaches.</title>
        <authorList>
            <person name="Chen Y.H."/>
            <person name="Lin S.S."/>
            <person name="Shyu Y.T."/>
        </authorList>
    </citation>
    <scope>NUCLEOTIDE SEQUENCE [LARGE SCALE GENOMIC DNA]</scope>
    <source>
        <strain evidence="5 6">NTU-111</strain>
    </source>
</reference>
<evidence type="ECO:0000256" key="2">
    <source>
        <dbReference type="ARBA" id="ARBA00012528"/>
    </source>
</evidence>
<evidence type="ECO:0000313" key="6">
    <source>
        <dbReference type="Proteomes" id="UP000219993"/>
    </source>
</evidence>
<dbReference type="InterPro" id="IPR043128">
    <property type="entry name" value="Rev_trsase/Diguanyl_cyclase"/>
</dbReference>
<dbReference type="InterPro" id="IPR013655">
    <property type="entry name" value="PAS_fold_3"/>
</dbReference>
<dbReference type="SMART" id="SM00267">
    <property type="entry name" value="GGDEF"/>
    <property type="match status" value="1"/>
</dbReference>
<dbReference type="SMART" id="SM00091">
    <property type="entry name" value="PAS"/>
    <property type="match status" value="2"/>
</dbReference>
<organism evidence="5 6">
    <name type="scientific">Halomonas beimenensis</name>
    <dbReference type="NCBI Taxonomy" id="475662"/>
    <lineage>
        <taxon>Bacteria</taxon>
        <taxon>Pseudomonadati</taxon>
        <taxon>Pseudomonadota</taxon>
        <taxon>Gammaproteobacteria</taxon>
        <taxon>Oceanospirillales</taxon>
        <taxon>Halomonadaceae</taxon>
        <taxon>Halomonas</taxon>
    </lineage>
</organism>
<dbReference type="CDD" id="cd01949">
    <property type="entry name" value="GGDEF"/>
    <property type="match status" value="1"/>
</dbReference>
<comment type="catalytic activity">
    <reaction evidence="3">
        <text>2 GTP = 3',3'-c-di-GMP + 2 diphosphate</text>
        <dbReference type="Rhea" id="RHEA:24898"/>
        <dbReference type="ChEBI" id="CHEBI:33019"/>
        <dbReference type="ChEBI" id="CHEBI:37565"/>
        <dbReference type="ChEBI" id="CHEBI:58805"/>
        <dbReference type="EC" id="2.7.7.65"/>
    </reaction>
</comment>
<dbReference type="InterPro" id="IPR000014">
    <property type="entry name" value="PAS"/>
</dbReference>
<dbReference type="GO" id="GO:0052621">
    <property type="term" value="F:diguanylate cyclase activity"/>
    <property type="evidence" value="ECO:0007669"/>
    <property type="project" value="UniProtKB-EC"/>
</dbReference>
<dbReference type="InterPro" id="IPR001610">
    <property type="entry name" value="PAC"/>
</dbReference>
<evidence type="ECO:0000259" key="4">
    <source>
        <dbReference type="PROSITE" id="PS50887"/>
    </source>
</evidence>
<dbReference type="InterPro" id="IPR050469">
    <property type="entry name" value="Diguanylate_Cyclase"/>
</dbReference>
<dbReference type="InterPro" id="IPR013656">
    <property type="entry name" value="PAS_4"/>
</dbReference>
<dbReference type="AlphaFoldDB" id="A0A291P9U9"/>
<dbReference type="NCBIfam" id="TIGR00229">
    <property type="entry name" value="sensory_box"/>
    <property type="match status" value="1"/>
</dbReference>
<name>A0A291P9U9_9GAMM</name>
<comment type="cofactor">
    <cofactor evidence="1">
        <name>Mg(2+)</name>
        <dbReference type="ChEBI" id="CHEBI:18420"/>
    </cofactor>
</comment>
<protein>
    <recommendedName>
        <fullName evidence="2">diguanylate cyclase</fullName>
        <ecNumber evidence="2">2.7.7.65</ecNumber>
    </recommendedName>
</protein>
<dbReference type="SUPFAM" id="SSF55073">
    <property type="entry name" value="Nucleotide cyclase"/>
    <property type="match status" value="1"/>
</dbReference>
<dbReference type="InterPro" id="IPR035965">
    <property type="entry name" value="PAS-like_dom_sf"/>
</dbReference>
<dbReference type="RefSeq" id="WP_193765109.1">
    <property type="nucleotide sequence ID" value="NZ_CP021435.1"/>
</dbReference>
<dbReference type="NCBIfam" id="TIGR00254">
    <property type="entry name" value="GGDEF"/>
    <property type="match status" value="1"/>
</dbReference>